<comment type="caution">
    <text evidence="2">The sequence shown here is derived from an EMBL/GenBank/DDBJ whole genome shotgun (WGS) entry which is preliminary data.</text>
</comment>
<organism evidence="2 3">
    <name type="scientific">Salinibacter ruber</name>
    <dbReference type="NCBI Taxonomy" id="146919"/>
    <lineage>
        <taxon>Bacteria</taxon>
        <taxon>Pseudomonadati</taxon>
        <taxon>Rhodothermota</taxon>
        <taxon>Rhodothermia</taxon>
        <taxon>Rhodothermales</taxon>
        <taxon>Salinibacteraceae</taxon>
        <taxon>Salinibacter</taxon>
    </lineage>
</organism>
<feature type="compositionally biased region" description="Polar residues" evidence="1">
    <location>
        <begin position="25"/>
        <end position="35"/>
    </location>
</feature>
<evidence type="ECO:0000313" key="2">
    <source>
        <dbReference type="EMBL" id="MCS4037576.1"/>
    </source>
</evidence>
<name>A0A9X2UMG0_9BACT</name>
<dbReference type="EMBL" id="JANUBF010000021">
    <property type="protein sequence ID" value="MCS4037576.1"/>
    <property type="molecule type" value="Genomic_DNA"/>
</dbReference>
<feature type="region of interest" description="Disordered" evidence="1">
    <location>
        <begin position="1"/>
        <end position="35"/>
    </location>
</feature>
<evidence type="ECO:0000256" key="1">
    <source>
        <dbReference type="SAM" id="MobiDB-lite"/>
    </source>
</evidence>
<proteinExistence type="predicted"/>
<dbReference type="AlphaFoldDB" id="A0A9X2UMG0"/>
<gene>
    <name evidence="2" type="ORF">GGQ01_002659</name>
</gene>
<evidence type="ECO:0000313" key="3">
    <source>
        <dbReference type="Proteomes" id="UP001155040"/>
    </source>
</evidence>
<dbReference type="Proteomes" id="UP001155040">
    <property type="component" value="Unassembled WGS sequence"/>
</dbReference>
<protein>
    <submittedName>
        <fullName evidence="2">Uncharacterized protein</fullName>
    </submittedName>
</protein>
<accession>A0A9X2UMG0</accession>
<reference evidence="2" key="1">
    <citation type="submission" date="2022-08" db="EMBL/GenBank/DDBJ databases">
        <title>Genomic Encyclopedia of Type Strains, Phase V (KMG-V): Genome sequencing to study the core and pangenomes of soil and plant-associated prokaryotes.</title>
        <authorList>
            <person name="Whitman W."/>
        </authorList>
    </citation>
    <scope>NUCLEOTIDE SEQUENCE</scope>
    <source>
        <strain evidence="2">SP3012</strain>
    </source>
</reference>
<sequence length="83" mass="9233">MSVDTRRSPPSTQGYEAKGEKQPTAAPSQSSNQQMRVAACLNATTGTVHARRAKETGRQVLLDLYREVADCYSEARVIYMVLW</sequence>